<organism evidence="2 3">
    <name type="scientific">Gigaspora margarita</name>
    <dbReference type="NCBI Taxonomy" id="4874"/>
    <lineage>
        <taxon>Eukaryota</taxon>
        <taxon>Fungi</taxon>
        <taxon>Fungi incertae sedis</taxon>
        <taxon>Mucoromycota</taxon>
        <taxon>Glomeromycotina</taxon>
        <taxon>Glomeromycetes</taxon>
        <taxon>Diversisporales</taxon>
        <taxon>Gigasporaceae</taxon>
        <taxon>Gigaspora</taxon>
    </lineage>
</organism>
<evidence type="ECO:0000259" key="1">
    <source>
        <dbReference type="PROSITE" id="PS50048"/>
    </source>
</evidence>
<dbReference type="InterPro" id="IPR001138">
    <property type="entry name" value="Zn2Cys6_DnaBD"/>
</dbReference>
<feature type="domain" description="Zn(2)-C6 fungal-type" evidence="1">
    <location>
        <begin position="17"/>
        <end position="46"/>
    </location>
</feature>
<dbReference type="EMBL" id="WTPW01000698">
    <property type="protein sequence ID" value="KAF0487829.1"/>
    <property type="molecule type" value="Genomic_DNA"/>
</dbReference>
<protein>
    <recommendedName>
        <fullName evidence="1">Zn(2)-C6 fungal-type domain-containing protein</fullName>
    </recommendedName>
</protein>
<dbReference type="SUPFAM" id="SSF57701">
    <property type="entry name" value="Zn2/Cys6 DNA-binding domain"/>
    <property type="match status" value="1"/>
</dbReference>
<dbReference type="GO" id="GO:0000981">
    <property type="term" value="F:DNA-binding transcription factor activity, RNA polymerase II-specific"/>
    <property type="evidence" value="ECO:0007669"/>
    <property type="project" value="InterPro"/>
</dbReference>
<dbReference type="Proteomes" id="UP000439903">
    <property type="component" value="Unassembled WGS sequence"/>
</dbReference>
<dbReference type="InterPro" id="IPR036864">
    <property type="entry name" value="Zn2-C6_fun-type_DNA-bd_sf"/>
</dbReference>
<proteinExistence type="predicted"/>
<evidence type="ECO:0000313" key="3">
    <source>
        <dbReference type="Proteomes" id="UP000439903"/>
    </source>
</evidence>
<name>A0A8H4AEY1_GIGMA</name>
<dbReference type="Pfam" id="PF00172">
    <property type="entry name" value="Zn_clus"/>
    <property type="match status" value="1"/>
</dbReference>
<dbReference type="CDD" id="cd00067">
    <property type="entry name" value="GAL4"/>
    <property type="match status" value="1"/>
</dbReference>
<dbReference type="AlphaFoldDB" id="A0A8H4AEY1"/>
<dbReference type="OrthoDB" id="2123952at2759"/>
<reference evidence="2 3" key="1">
    <citation type="journal article" date="2019" name="Environ. Microbiol.">
        <title>At the nexus of three kingdoms: the genome of the mycorrhizal fungus Gigaspora margarita provides insights into plant, endobacterial and fungal interactions.</title>
        <authorList>
            <person name="Venice F."/>
            <person name="Ghignone S."/>
            <person name="Salvioli di Fossalunga A."/>
            <person name="Amselem J."/>
            <person name="Novero M."/>
            <person name="Xianan X."/>
            <person name="Sedzielewska Toro K."/>
            <person name="Morin E."/>
            <person name="Lipzen A."/>
            <person name="Grigoriev I.V."/>
            <person name="Henrissat B."/>
            <person name="Martin F.M."/>
            <person name="Bonfante P."/>
        </authorList>
    </citation>
    <scope>NUCLEOTIDE SEQUENCE [LARGE SCALE GENOMIC DNA]</scope>
    <source>
        <strain evidence="2 3">BEG34</strain>
    </source>
</reference>
<evidence type="ECO:0000313" key="2">
    <source>
        <dbReference type="EMBL" id="KAF0487829.1"/>
    </source>
</evidence>
<accession>A0A8H4AEY1</accession>
<dbReference type="Gene3D" id="4.10.240.10">
    <property type="entry name" value="Zn(2)-C6 fungal-type DNA-binding domain"/>
    <property type="match status" value="1"/>
</dbReference>
<dbReference type="PROSITE" id="PS50048">
    <property type="entry name" value="ZN2_CY6_FUNGAL_2"/>
    <property type="match status" value="1"/>
</dbReference>
<dbReference type="GO" id="GO:0008270">
    <property type="term" value="F:zinc ion binding"/>
    <property type="evidence" value="ECO:0007669"/>
    <property type="project" value="InterPro"/>
</dbReference>
<gene>
    <name evidence="2" type="ORF">F8M41_022497</name>
</gene>
<dbReference type="SMART" id="SM00066">
    <property type="entry name" value="GAL4"/>
    <property type="match status" value="1"/>
</dbReference>
<keyword evidence="3" id="KW-1185">Reference proteome</keyword>
<sequence>MSLCEQRQKRGPYVTKACTNCQQKRAKCTGKATCKNCTIRNLECKFIDSGKKRGPRNKRKLGTDNRPLEQNCILNGSEINFDGTFIIPAISHSMTFPDNHNNIAFYSDSYNEFQHIYNFQENAPFLYQTLTNTGTYTITIFSLY</sequence>
<comment type="caution">
    <text evidence="2">The sequence shown here is derived from an EMBL/GenBank/DDBJ whole genome shotgun (WGS) entry which is preliminary data.</text>
</comment>